<dbReference type="GO" id="GO:0006508">
    <property type="term" value="P:proteolysis"/>
    <property type="evidence" value="ECO:0007669"/>
    <property type="project" value="UniProtKB-KW"/>
</dbReference>
<comment type="caution">
    <text evidence="3">The sequence shown here is derived from an EMBL/GenBank/DDBJ whole genome shotgun (WGS) entry which is preliminary data.</text>
</comment>
<feature type="transmembrane region" description="Helical" evidence="1">
    <location>
        <begin position="22"/>
        <end position="42"/>
    </location>
</feature>
<organism evidence="3 4">
    <name type="scientific">Staphylococcus hyicus</name>
    <dbReference type="NCBI Taxonomy" id="1284"/>
    <lineage>
        <taxon>Bacteria</taxon>
        <taxon>Bacillati</taxon>
        <taxon>Bacillota</taxon>
        <taxon>Bacilli</taxon>
        <taxon>Bacillales</taxon>
        <taxon>Staphylococcaceae</taxon>
        <taxon>Staphylococcus</taxon>
    </lineage>
</organism>
<dbReference type="STRING" id="1284.SHYC_10285"/>
<evidence type="ECO:0000313" key="4">
    <source>
        <dbReference type="Proteomes" id="UP000285625"/>
    </source>
</evidence>
<feature type="transmembrane region" description="Helical" evidence="1">
    <location>
        <begin position="148"/>
        <end position="168"/>
    </location>
</feature>
<dbReference type="InterPro" id="IPR052710">
    <property type="entry name" value="CAAX_protease"/>
</dbReference>
<dbReference type="PANTHER" id="PTHR36435">
    <property type="entry name" value="SLR1288 PROTEIN"/>
    <property type="match status" value="1"/>
</dbReference>
<feature type="transmembrane region" description="Helical" evidence="1">
    <location>
        <begin position="81"/>
        <end position="103"/>
    </location>
</feature>
<proteinExistence type="predicted"/>
<dbReference type="Pfam" id="PF02517">
    <property type="entry name" value="Rce1-like"/>
    <property type="match status" value="1"/>
</dbReference>
<dbReference type="GO" id="GO:0004175">
    <property type="term" value="F:endopeptidase activity"/>
    <property type="evidence" value="ECO:0007669"/>
    <property type="project" value="UniProtKB-ARBA"/>
</dbReference>
<protein>
    <submittedName>
        <fullName evidence="3">CPBP family intramembrane metalloprotease</fullName>
    </submittedName>
</protein>
<feature type="transmembrane region" description="Helical" evidence="1">
    <location>
        <begin position="174"/>
        <end position="192"/>
    </location>
</feature>
<keyword evidence="1" id="KW-0472">Membrane</keyword>
<dbReference type="Proteomes" id="UP000285625">
    <property type="component" value="Unassembled WGS sequence"/>
</dbReference>
<name>A0A2T4R8H7_STAHY</name>
<keyword evidence="3" id="KW-0482">Metalloprotease</keyword>
<accession>A0A2T4R8H7</accession>
<keyword evidence="1" id="KW-1133">Transmembrane helix</keyword>
<sequence>MTPLCKFFADDFTVTKAPYGQALVKGLLFAILLIFGFEISNYTPQHAIWALISFILICTILFIMQRFGIKLLSFQVLKSGDWLLVIMSLLFMLGLDSLFDHFIDANNKNDASIDADFKDAPTWAAIFSLAIIPAVTEEIVMRGIMMRVFFRNHLFIGMIVSSLIFAWLHEADSLIGYLPYFYAGIIFALVYLKTKRIEAAILVHFFNNLLSTLFI</sequence>
<feature type="transmembrane region" description="Helical" evidence="1">
    <location>
        <begin position="48"/>
        <end position="69"/>
    </location>
</feature>
<dbReference type="AlphaFoldDB" id="A0A2T4R8H7"/>
<evidence type="ECO:0000259" key="2">
    <source>
        <dbReference type="Pfam" id="PF02517"/>
    </source>
</evidence>
<keyword evidence="3" id="KW-0645">Protease</keyword>
<feature type="domain" description="CAAX prenyl protease 2/Lysostaphin resistance protein A-like" evidence="2">
    <location>
        <begin position="122"/>
        <end position="210"/>
    </location>
</feature>
<dbReference type="GO" id="GO:0008237">
    <property type="term" value="F:metallopeptidase activity"/>
    <property type="evidence" value="ECO:0007669"/>
    <property type="project" value="UniProtKB-KW"/>
</dbReference>
<reference evidence="3 4" key="1">
    <citation type="journal article" date="2016" name="Front. Microbiol.">
        <title>Comprehensive Phylogenetic Analysis of Bovine Non-aureus Staphylococci Species Based on Whole-Genome Sequencing.</title>
        <authorList>
            <person name="Naushad S."/>
            <person name="Barkema H.W."/>
            <person name="Luby C."/>
            <person name="Condas L.A."/>
            <person name="Nobrega D.B."/>
            <person name="Carson D.A."/>
            <person name="De Buck J."/>
        </authorList>
    </citation>
    <scope>NUCLEOTIDE SEQUENCE [LARGE SCALE GENOMIC DNA]</scope>
    <source>
        <strain evidence="3 4">SNUC 5959</strain>
    </source>
</reference>
<evidence type="ECO:0000256" key="1">
    <source>
        <dbReference type="SAM" id="Phobius"/>
    </source>
</evidence>
<evidence type="ECO:0000313" key="3">
    <source>
        <dbReference type="EMBL" id="RIO45914.1"/>
    </source>
</evidence>
<dbReference type="PANTHER" id="PTHR36435:SF1">
    <property type="entry name" value="CAAX AMINO TERMINAL PROTEASE FAMILY PROTEIN"/>
    <property type="match status" value="1"/>
</dbReference>
<gene>
    <name evidence="3" type="ORF">BUZ57_06265</name>
</gene>
<dbReference type="InterPro" id="IPR003675">
    <property type="entry name" value="Rce1/LyrA-like_dom"/>
</dbReference>
<keyword evidence="3" id="KW-0378">Hydrolase</keyword>
<keyword evidence="1" id="KW-0812">Transmembrane</keyword>
<dbReference type="RefSeq" id="WP_107632659.1">
    <property type="nucleotide sequence ID" value="NZ_JANIKY010000013.1"/>
</dbReference>
<dbReference type="GO" id="GO:0080120">
    <property type="term" value="P:CAAX-box protein maturation"/>
    <property type="evidence" value="ECO:0007669"/>
    <property type="project" value="UniProtKB-ARBA"/>
</dbReference>
<dbReference type="EMBL" id="QXVO01000015">
    <property type="protein sequence ID" value="RIO45914.1"/>
    <property type="molecule type" value="Genomic_DNA"/>
</dbReference>